<accession>A0ACC0F7G7</accession>
<organism evidence="1 2">
    <name type="scientific">Camellia lanceoleosa</name>
    <dbReference type="NCBI Taxonomy" id="1840588"/>
    <lineage>
        <taxon>Eukaryota</taxon>
        <taxon>Viridiplantae</taxon>
        <taxon>Streptophyta</taxon>
        <taxon>Embryophyta</taxon>
        <taxon>Tracheophyta</taxon>
        <taxon>Spermatophyta</taxon>
        <taxon>Magnoliopsida</taxon>
        <taxon>eudicotyledons</taxon>
        <taxon>Gunneridae</taxon>
        <taxon>Pentapetalae</taxon>
        <taxon>asterids</taxon>
        <taxon>Ericales</taxon>
        <taxon>Theaceae</taxon>
        <taxon>Camellia</taxon>
    </lineage>
</organism>
<dbReference type="EMBL" id="CM045768">
    <property type="protein sequence ID" value="KAI7984001.1"/>
    <property type="molecule type" value="Genomic_DNA"/>
</dbReference>
<sequence length="258" mass="28112">MAHRRLSTILIGGASATIVCVCICPVWAGDDLHYLVASNLEKLGTVLEGFGNEYFKKQSNGESKDDKALLQGYKSGLNSKSTEESWANFAKWKPRHGKFKYRHPWEKYLRIGSLTRQCACRIDALNTYLNSDLKSCTKLSTECSYALKELALSVKTMTMPSTANSHIANSKITAHGGGTNLLDVIPAATVASLLIDVVTCTKKIAESVDELASLAKFKSVDDVVSKEPPPLTSEETLRPCSGIEEPPHHVVTIQSPGE</sequence>
<proteinExistence type="predicted"/>
<evidence type="ECO:0000313" key="2">
    <source>
        <dbReference type="Proteomes" id="UP001060215"/>
    </source>
</evidence>
<comment type="caution">
    <text evidence="1">The sequence shown here is derived from an EMBL/GenBank/DDBJ whole genome shotgun (WGS) entry which is preliminary data.</text>
</comment>
<keyword evidence="2" id="KW-1185">Reference proteome</keyword>
<name>A0ACC0F7G7_9ERIC</name>
<dbReference type="Proteomes" id="UP001060215">
    <property type="component" value="Chromosome 11"/>
</dbReference>
<reference evidence="1 2" key="1">
    <citation type="journal article" date="2022" name="Plant J.">
        <title>Chromosome-level genome of Camellia lanceoleosa provides a valuable resource for understanding genome evolution and self-incompatibility.</title>
        <authorList>
            <person name="Gong W."/>
            <person name="Xiao S."/>
            <person name="Wang L."/>
            <person name="Liao Z."/>
            <person name="Chang Y."/>
            <person name="Mo W."/>
            <person name="Hu G."/>
            <person name="Li W."/>
            <person name="Zhao G."/>
            <person name="Zhu H."/>
            <person name="Hu X."/>
            <person name="Ji K."/>
            <person name="Xiang X."/>
            <person name="Song Q."/>
            <person name="Yuan D."/>
            <person name="Jin S."/>
            <person name="Zhang L."/>
        </authorList>
    </citation>
    <scope>NUCLEOTIDE SEQUENCE [LARGE SCALE GENOMIC DNA]</scope>
    <source>
        <strain evidence="1">SQ_2022a</strain>
    </source>
</reference>
<gene>
    <name evidence="1" type="ORF">LOK49_LG15G02547</name>
</gene>
<protein>
    <submittedName>
        <fullName evidence="1">Aluminum-activated malate transporter 1</fullName>
    </submittedName>
</protein>
<evidence type="ECO:0000313" key="1">
    <source>
        <dbReference type="EMBL" id="KAI7984001.1"/>
    </source>
</evidence>